<dbReference type="GO" id="GO:0005938">
    <property type="term" value="C:cell cortex"/>
    <property type="evidence" value="ECO:0007669"/>
    <property type="project" value="TreeGrafter"/>
</dbReference>
<dbReference type="InterPro" id="IPR036396">
    <property type="entry name" value="Cyt_P450_sf"/>
</dbReference>
<dbReference type="FunFam" id="1.10.418.10:FF:000013">
    <property type="entry name" value="IQ motif containing GTPase activating protein 1"/>
    <property type="match status" value="1"/>
</dbReference>
<dbReference type="InterPro" id="IPR001715">
    <property type="entry name" value="CH_dom"/>
</dbReference>
<keyword evidence="6" id="KW-0408">Iron</keyword>
<feature type="binding site" description="axial binding residue" evidence="6">
    <location>
        <position position="1979"/>
    </location>
    <ligand>
        <name>heme</name>
        <dbReference type="ChEBI" id="CHEBI:30413"/>
    </ligand>
    <ligandPart>
        <name>Fe</name>
        <dbReference type="ChEBI" id="CHEBI:18248"/>
    </ligandPart>
</feature>
<gene>
    <name evidence="10" type="ORF">TSIB3V08_LOCUS963</name>
</gene>
<evidence type="ECO:0000256" key="2">
    <source>
        <dbReference type="ARBA" id="ARBA00022553"/>
    </source>
</evidence>
<dbReference type="Pfam" id="PF03836">
    <property type="entry name" value="RasGAP_C"/>
    <property type="match status" value="1"/>
</dbReference>
<keyword evidence="2" id="KW-0597">Phosphoprotein</keyword>
<dbReference type="GO" id="GO:0005516">
    <property type="term" value="F:calmodulin binding"/>
    <property type="evidence" value="ECO:0007669"/>
    <property type="project" value="UniProtKB-KW"/>
</dbReference>
<evidence type="ECO:0000256" key="7">
    <source>
        <dbReference type="SAM" id="Phobius"/>
    </source>
</evidence>
<keyword evidence="7" id="KW-0472">Membrane</keyword>
<dbReference type="SUPFAM" id="SSF48350">
    <property type="entry name" value="GTPase activation domain, GAP"/>
    <property type="match status" value="1"/>
</dbReference>
<proteinExistence type="inferred from homology"/>
<evidence type="ECO:0000256" key="5">
    <source>
        <dbReference type="ARBA" id="ARBA00023033"/>
    </source>
</evidence>
<dbReference type="SUPFAM" id="SSF47576">
    <property type="entry name" value="Calponin-homology domain, CH-domain"/>
    <property type="match status" value="1"/>
</dbReference>
<dbReference type="GO" id="GO:0005096">
    <property type="term" value="F:GTPase activator activity"/>
    <property type="evidence" value="ECO:0007669"/>
    <property type="project" value="TreeGrafter"/>
</dbReference>
<reference evidence="10" key="1">
    <citation type="submission" date="2020-11" db="EMBL/GenBank/DDBJ databases">
        <authorList>
            <person name="Tran Van P."/>
        </authorList>
    </citation>
    <scope>NUCLEOTIDE SEQUENCE</scope>
</reference>
<evidence type="ECO:0000313" key="10">
    <source>
        <dbReference type="EMBL" id="CAD7256684.1"/>
    </source>
</evidence>
<dbReference type="Gene3D" id="1.10.630.10">
    <property type="entry name" value="Cytochrome P450"/>
    <property type="match status" value="1"/>
</dbReference>
<dbReference type="GO" id="GO:1903479">
    <property type="term" value="P:mitotic actomyosin contractile ring assembly actin filament organization"/>
    <property type="evidence" value="ECO:0007669"/>
    <property type="project" value="TreeGrafter"/>
</dbReference>
<dbReference type="GO" id="GO:0051015">
    <property type="term" value="F:actin filament binding"/>
    <property type="evidence" value="ECO:0007669"/>
    <property type="project" value="TreeGrafter"/>
</dbReference>
<feature type="domain" description="Ras-GAP" evidence="8">
    <location>
        <begin position="851"/>
        <end position="1071"/>
    </location>
</feature>
<keyword evidence="3" id="KW-0677">Repeat</keyword>
<dbReference type="PROSITE" id="PS50021">
    <property type="entry name" value="CH"/>
    <property type="match status" value="1"/>
</dbReference>
<dbReference type="EMBL" id="OC000260">
    <property type="protein sequence ID" value="CAD7256684.1"/>
    <property type="molecule type" value="Genomic_DNA"/>
</dbReference>
<dbReference type="PROSITE" id="PS50018">
    <property type="entry name" value="RAS_GTPASE_ACTIV_2"/>
    <property type="match status" value="1"/>
</dbReference>
<feature type="domain" description="Calponin-homology (CH)" evidence="9">
    <location>
        <begin position="14"/>
        <end position="129"/>
    </location>
</feature>
<evidence type="ECO:0000259" key="8">
    <source>
        <dbReference type="PROSITE" id="PS50018"/>
    </source>
</evidence>
<dbReference type="PRINTS" id="PR00385">
    <property type="entry name" value="P450"/>
</dbReference>
<dbReference type="InterPro" id="IPR001936">
    <property type="entry name" value="RasGAP_dom"/>
</dbReference>
<dbReference type="Gene3D" id="1.10.506.10">
    <property type="entry name" value="GTPase Activation - p120gap, domain 1"/>
    <property type="match status" value="1"/>
</dbReference>
<comment type="similarity">
    <text evidence="1">Belongs to the cytochrome P450 family.</text>
</comment>
<keyword evidence="7" id="KW-0812">Transmembrane</keyword>
<dbReference type="SMART" id="SM00015">
    <property type="entry name" value="IQ"/>
    <property type="match status" value="2"/>
</dbReference>
<dbReference type="Pfam" id="PF00612">
    <property type="entry name" value="IQ"/>
    <property type="match status" value="2"/>
</dbReference>
<dbReference type="SUPFAM" id="SSF143885">
    <property type="entry name" value="RGC domain-like"/>
    <property type="match status" value="1"/>
</dbReference>
<dbReference type="InterPro" id="IPR000593">
    <property type="entry name" value="RasGAP_C"/>
</dbReference>
<feature type="transmembrane region" description="Helical" evidence="7">
    <location>
        <begin position="1527"/>
        <end position="1551"/>
    </location>
</feature>
<dbReference type="SMART" id="SM00033">
    <property type="entry name" value="CH"/>
    <property type="match status" value="1"/>
</dbReference>
<dbReference type="InterPro" id="IPR008936">
    <property type="entry name" value="Rho_GTPase_activation_prot"/>
</dbReference>
<protein>
    <recommendedName>
        <fullName evidence="11">Ras GTPase-activating-like protein IQGAP1</fullName>
    </recommendedName>
</protein>
<dbReference type="GO" id="GO:0016705">
    <property type="term" value="F:oxidoreductase activity, acting on paired donors, with incorporation or reduction of molecular oxygen"/>
    <property type="evidence" value="ECO:0007669"/>
    <property type="project" value="InterPro"/>
</dbReference>
<accession>A0A7R9FVY9</accession>
<dbReference type="CDD" id="cd05127">
    <property type="entry name" value="RasGAP_IQGAP_like"/>
    <property type="match status" value="1"/>
</dbReference>
<dbReference type="InterPro" id="IPR036872">
    <property type="entry name" value="CH_dom_sf"/>
</dbReference>
<dbReference type="Pfam" id="PF00307">
    <property type="entry name" value="CH"/>
    <property type="match status" value="1"/>
</dbReference>
<dbReference type="FunFam" id="1.10.506.10:FF:000004">
    <property type="entry name" value="IQ motif containing GTPase activating protein 1"/>
    <property type="match status" value="1"/>
</dbReference>
<evidence type="ECO:0000259" key="9">
    <source>
        <dbReference type="PROSITE" id="PS50021"/>
    </source>
</evidence>
<keyword evidence="5" id="KW-0503">Monooxygenase</keyword>
<dbReference type="SUPFAM" id="SSF48264">
    <property type="entry name" value="Cytochrome P450"/>
    <property type="match status" value="1"/>
</dbReference>
<evidence type="ECO:0000256" key="4">
    <source>
        <dbReference type="ARBA" id="ARBA00022860"/>
    </source>
</evidence>
<dbReference type="Gene3D" id="1.10.418.10">
    <property type="entry name" value="Calponin-like domain"/>
    <property type="match status" value="1"/>
</dbReference>
<evidence type="ECO:0008006" key="11">
    <source>
        <dbReference type="Google" id="ProtNLM"/>
    </source>
</evidence>
<dbReference type="Pfam" id="PF00067">
    <property type="entry name" value="p450"/>
    <property type="match status" value="1"/>
</dbReference>
<dbReference type="InterPro" id="IPR002401">
    <property type="entry name" value="Cyt_P450_E_grp-I"/>
</dbReference>
<dbReference type="Pfam" id="PF00616">
    <property type="entry name" value="RasGAP"/>
    <property type="match status" value="1"/>
</dbReference>
<comment type="cofactor">
    <cofactor evidence="6">
        <name>heme</name>
        <dbReference type="ChEBI" id="CHEBI:30413"/>
    </cofactor>
</comment>
<dbReference type="Gene3D" id="1.20.5.190">
    <property type="match status" value="1"/>
</dbReference>
<dbReference type="PRINTS" id="PR00463">
    <property type="entry name" value="EP450I"/>
</dbReference>
<dbReference type="InterPro" id="IPR001128">
    <property type="entry name" value="Cyt_P450"/>
</dbReference>
<dbReference type="PANTHER" id="PTHR14149:SF14">
    <property type="entry name" value="CALPONIN-HOMOLOGY (CH) DOMAIN-CONTAINING PROTEIN"/>
    <property type="match status" value="1"/>
</dbReference>
<keyword evidence="6" id="KW-0479">Metal-binding</keyword>
<dbReference type="PANTHER" id="PTHR14149">
    <property type="entry name" value="RAS GTPASE-ACTIVATING PROTEIN WITH IQ MOTIF"/>
    <property type="match status" value="1"/>
</dbReference>
<keyword evidence="4" id="KW-0112">Calmodulin-binding</keyword>
<dbReference type="GO" id="GO:0005506">
    <property type="term" value="F:iron ion binding"/>
    <property type="evidence" value="ECO:0007669"/>
    <property type="project" value="InterPro"/>
</dbReference>
<keyword evidence="5" id="KW-0560">Oxidoreductase</keyword>
<evidence type="ECO:0000256" key="3">
    <source>
        <dbReference type="ARBA" id="ARBA00022737"/>
    </source>
</evidence>
<name>A0A7R9FVY9_TIMSH</name>
<dbReference type="InterPro" id="IPR000048">
    <property type="entry name" value="IQ_motif_EF-hand-BS"/>
</dbReference>
<keyword evidence="7" id="KW-1133">Transmembrane helix</keyword>
<keyword evidence="6" id="KW-0349">Heme</keyword>
<sequence>MDEIRQKNLAYEYLCHLEEAKTWLQAVLKEKLPPTTELEENLRNGVYLAKLANHIAPEVVPLSRIYDIEQKRYNIAGLQFRHTDNINYWRKVLEVSGLPLTFHPETTDVYDKKNMPRVVYCLHALSTHLFKQGKAPLIQDLYGKVVFTDAEIDKMRLELDKYDVHMPAFQKIGGILTNDMAGDSSALHSAVVDINEALDKQRKKLYPLQDTKILMKTLQKPATRLQHIFPELAASYQDLLYQAKKIKSQAVLNKSMNDSYVADMYDEILTQAEIQGHIVSVNENASVGKINAALDFGTWLDLLKALQDLSLDLPSISEFAAPLYFEEMKTDKLDLGKDLQLSDVEASVRFLSLIAAVTQAVDMGNCDLAWDAIFNSQTQFIDLEHAFKSKYFMALNACRQQKLSERSKCPLLTYMDIQECIDQVNQQNEDDNQLIVALKQLDVAVKKNDASSVLTALQSPVFNIGENIEPDCAPLYIQLLKCKLDQKQNGEEEMALWLEDVQTLPKQAAEEIKDAHSACKTLSAVHSALKGNNQELLRSGLRAGNLTISPCTQRTMSKFYNTLLECKRKKEMKYSCPWVVYQSPRNVVAYLNIETDKCVWKKPKQFQLGSVYLSMKDIKNVISYIKAACDSKVAEQTIVRLQALIRGYLIRKRVSERRKLFQNSLSYIIKIQEDKIVKVQALWRGYKARQAFLSIFKQPQPPLSIVKHFAPLLEFCADDYQRDLQLQNLKSEVVQAIRRNQELAKHLDAMDLKIGLLVRNRVTLQDVVAHGTTLNDLAKSSSITDPHQSRGLKSLTKESRKLLDDYQHLFYLLQTNPCYLSKLIFCLPPSGSNKFLQTVILSLFNFGANCREEYLLLKLFRSALHEEIRNNYEKLSDVMMANPLVLKLVVSFSRQFAGANSLRTILGPLVDNILTNKALVIDTNPVDIYKCWRSELEMKTGKTSDLPYSVNTEEALKYEEVRKRLASSLDSLKMCTIVFLERITQSLPAIPYGMVYMAKVLKTALSQKFPKAQEKDLLKVVGNLIYYQYINSAIVAPDVYDIINTPPNFTLSALQRRNLASIAKILQFAAAKKGFGDECQHLMCLNNFIVECHERFKRFFKQCCDVEELEEHFNVHEFSEATLISRPVIFITLQEICDTHKLLLEYQDHIAPDPMDPLSELLEDLGSDPSLATLLGKHPEDPALRQLAKAEACLTLVNKYEDPGEDDTDINKLFIKAKELLVAILPCLHGCNLVEALNSSDTPAQQRLFEELQARRIQQPKPTQEMNVSLGACKEQLKEHLRRLELEGMVSHRDGYQNLVTAVAQNICNKGRYRDSRRREMETLKAAKLGLEHKAAFYQDQVNYYNIYIKKCLENLHTGKSSVHTPKRPGNKQVKSKLTLKYTAARLHEKGVLLEVEGLPPSQLKNVLFEITPADINGIFTIKGKFMGVEMEKVDIDIQIAYIDSSSSFNISISAGCLAHPLPFLLISPNFSFDHAFPVRPATVSHLDSHVDIKKMVDLVLEVIGVVIDILTQEVEIHQKKSLGLELVLTAMEFMNLLLAIFLLLVPCMYLMKLGLKRARIVRLIDKLPGPPAYPLVGTILDVLVPRDKMMSVFNQRVEKYKPIFRTWLGPFPQVSITSAEYIEVILSTPKFLEKAYIYKFLHPWLGTGLLTSTGTKWKSHRKMITPTFHFKILENFVEVFVEKSEILVRKLEVHADKEAFNIYPYITRCALDIICETAMGTQINSQEDTESNYVSAVYGLGEELAYRMIRPWLHPDFIFLRTKRGKHFSQCLSVLHKFTDKIIQSRKVQLSDRTNMTQQDPHEEGEILGQKRRQAFLDLLLQASINGQHLTDIELREEVDTFMFEGHDTTTAAVCWSFFLLGLNPLIQARVLLFQGSTRSVTMKDLQEMKYLEQVIKESLRLYPSVPFIARKIDQDVQLGEYTIPAGCILYIPIYHVHRNPDYFPQPEEFNPDHFQADKVQTRHPYAYIPFSAGPRNCIGQKFALLEEKTLLSSILRQFDVLSVEAKETVGMTLELVLRPIHGINVKLRRRQNTSELLTN</sequence>
<dbReference type="GO" id="GO:0004497">
    <property type="term" value="F:monooxygenase activity"/>
    <property type="evidence" value="ECO:0007669"/>
    <property type="project" value="UniProtKB-KW"/>
</dbReference>
<organism evidence="10">
    <name type="scientific">Timema shepardi</name>
    <name type="common">Walking stick</name>
    <dbReference type="NCBI Taxonomy" id="629360"/>
    <lineage>
        <taxon>Eukaryota</taxon>
        <taxon>Metazoa</taxon>
        <taxon>Ecdysozoa</taxon>
        <taxon>Arthropoda</taxon>
        <taxon>Hexapoda</taxon>
        <taxon>Insecta</taxon>
        <taxon>Pterygota</taxon>
        <taxon>Neoptera</taxon>
        <taxon>Polyneoptera</taxon>
        <taxon>Phasmatodea</taxon>
        <taxon>Timematodea</taxon>
        <taxon>Timematoidea</taxon>
        <taxon>Timematidae</taxon>
        <taxon>Timema</taxon>
    </lineage>
</organism>
<evidence type="ECO:0000256" key="1">
    <source>
        <dbReference type="ARBA" id="ARBA00010617"/>
    </source>
</evidence>
<dbReference type="PROSITE" id="PS50096">
    <property type="entry name" value="IQ"/>
    <property type="match status" value="2"/>
</dbReference>
<dbReference type="GO" id="GO:0020037">
    <property type="term" value="F:heme binding"/>
    <property type="evidence" value="ECO:0007669"/>
    <property type="project" value="InterPro"/>
</dbReference>
<dbReference type="PROSITE" id="PS00086">
    <property type="entry name" value="CYTOCHROME_P450"/>
    <property type="match status" value="1"/>
</dbReference>
<evidence type="ECO:0000256" key="6">
    <source>
        <dbReference type="PIRSR" id="PIRSR602401-1"/>
    </source>
</evidence>
<dbReference type="SMART" id="SM00323">
    <property type="entry name" value="RasGAP"/>
    <property type="match status" value="1"/>
</dbReference>
<dbReference type="InterPro" id="IPR017972">
    <property type="entry name" value="Cyt_P450_CS"/>
</dbReference>